<dbReference type="PANTHER" id="PTHR21089:SF1">
    <property type="entry name" value="BIFUNCTIONAL 3-DEHYDROQUINATE DEHYDRATASE_SHIKIMATE DEHYDROGENASE, CHLOROPLASTIC"/>
    <property type="match status" value="1"/>
</dbReference>
<dbReference type="Gene3D" id="3.40.50.720">
    <property type="entry name" value="NAD(P)-binding Rossmann-like Domain"/>
    <property type="match status" value="1"/>
</dbReference>
<dbReference type="GO" id="GO:0004764">
    <property type="term" value="F:shikimate 3-dehydrogenase (NADP+) activity"/>
    <property type="evidence" value="ECO:0007669"/>
    <property type="project" value="InterPro"/>
</dbReference>
<comment type="caution">
    <text evidence="4">The sequence shown here is derived from an EMBL/GenBank/DDBJ whole genome shotgun (WGS) entry which is preliminary data.</text>
</comment>
<dbReference type="EMBL" id="ADLT01000021">
    <property type="protein sequence ID" value="EHO63116.1"/>
    <property type="molecule type" value="Genomic_DNA"/>
</dbReference>
<dbReference type="Pfam" id="PF08501">
    <property type="entry name" value="Shikimate_dh_N"/>
    <property type="match status" value="1"/>
</dbReference>
<dbReference type="GO" id="GO:0005829">
    <property type="term" value="C:cytosol"/>
    <property type="evidence" value="ECO:0007669"/>
    <property type="project" value="TreeGrafter"/>
</dbReference>
<dbReference type="HOGENOM" id="CLU_044063_4_1_9"/>
<dbReference type="GO" id="GO:0009073">
    <property type="term" value="P:aromatic amino acid family biosynthetic process"/>
    <property type="evidence" value="ECO:0007669"/>
    <property type="project" value="UniProtKB-KW"/>
</dbReference>
<keyword evidence="5" id="KW-1185">Reference proteome</keyword>
<dbReference type="AlphaFoldDB" id="H1D019"/>
<evidence type="ECO:0000256" key="2">
    <source>
        <dbReference type="ARBA" id="ARBA00023141"/>
    </source>
</evidence>
<accession>H1D019</accession>
<evidence type="ECO:0000313" key="4">
    <source>
        <dbReference type="EMBL" id="EHO63116.1"/>
    </source>
</evidence>
<keyword evidence="2" id="KW-0057">Aromatic amino acid biosynthesis</keyword>
<evidence type="ECO:0000313" key="5">
    <source>
        <dbReference type="Proteomes" id="UP000003277"/>
    </source>
</evidence>
<feature type="domain" description="Shikimate dehydrogenase substrate binding N-terminal" evidence="3">
    <location>
        <begin position="5"/>
        <end position="86"/>
    </location>
</feature>
<dbReference type="Proteomes" id="UP000003277">
    <property type="component" value="Unassembled WGS sequence"/>
</dbReference>
<dbReference type="Gene3D" id="3.40.50.10860">
    <property type="entry name" value="Leucine Dehydrogenase, chain A, domain 1"/>
    <property type="match status" value="1"/>
</dbReference>
<dbReference type="GO" id="GO:0050661">
    <property type="term" value="F:NADP binding"/>
    <property type="evidence" value="ECO:0007669"/>
    <property type="project" value="TreeGrafter"/>
</dbReference>
<dbReference type="STRING" id="742743.HMPREF9453_00957"/>
<reference evidence="4 5" key="1">
    <citation type="submission" date="2011-11" db="EMBL/GenBank/DDBJ databases">
        <title>The Genome Sequence of Dialister succinatiphilus YIT 11850.</title>
        <authorList>
            <consortium name="The Broad Institute Genome Sequencing Platform"/>
            <person name="Earl A."/>
            <person name="Ward D."/>
            <person name="Feldgarden M."/>
            <person name="Gevers D."/>
            <person name="Morotomi M."/>
            <person name="Young S.K."/>
            <person name="Zeng Q."/>
            <person name="Gargeya S."/>
            <person name="Fitzgerald M."/>
            <person name="Haas B."/>
            <person name="Abouelleil A."/>
            <person name="Alvarado L."/>
            <person name="Arachchi H.M."/>
            <person name="Berlin A."/>
            <person name="Brown A."/>
            <person name="Chapman S.B."/>
            <person name="Dunbar C."/>
            <person name="Gearin G."/>
            <person name="Goldberg J."/>
            <person name="Griggs A."/>
            <person name="Gujja S."/>
            <person name="Heiman D."/>
            <person name="Howarth C."/>
            <person name="Lui A."/>
            <person name="MacDonald P.J.P."/>
            <person name="Montmayeur A."/>
            <person name="Murphy C."/>
            <person name="Neiman D."/>
            <person name="Pearson M."/>
            <person name="Priest M."/>
            <person name="Roberts A."/>
            <person name="Saif S."/>
            <person name="Shea T."/>
            <person name="Sisk P."/>
            <person name="Stolte C."/>
            <person name="Sykes S."/>
            <person name="Wortman J."/>
            <person name="Nusbaum C."/>
            <person name="Birren B."/>
        </authorList>
    </citation>
    <scope>NUCLEOTIDE SEQUENCE [LARGE SCALE GENOMIC DNA]</scope>
    <source>
        <strain evidence="4 5">YIT 11850</strain>
    </source>
</reference>
<dbReference type="PATRIC" id="fig|742743.3.peg.983"/>
<dbReference type="OrthoDB" id="9792692at2"/>
<keyword evidence="2" id="KW-0028">Amino-acid biosynthesis</keyword>
<comment type="pathway">
    <text evidence="1">Metabolic intermediate biosynthesis; chorismate biosynthesis; chorismate from D-erythrose 4-phosphate and phosphoenolpyruvate: step 4/7.</text>
</comment>
<dbReference type="GO" id="GO:0019632">
    <property type="term" value="P:shikimate metabolic process"/>
    <property type="evidence" value="ECO:0007669"/>
    <property type="project" value="TreeGrafter"/>
</dbReference>
<dbReference type="eggNOG" id="COG0169">
    <property type="taxonomic scope" value="Bacteria"/>
</dbReference>
<protein>
    <submittedName>
        <fullName evidence="4">Shikimate 5-dehydrogenase</fullName>
    </submittedName>
</protein>
<gene>
    <name evidence="4" type="ORF">HMPREF9453_00957</name>
</gene>
<name>H1D019_9FIRM</name>
<dbReference type="InterPro" id="IPR046346">
    <property type="entry name" value="Aminoacid_DH-like_N_sf"/>
</dbReference>
<dbReference type="CDD" id="cd01065">
    <property type="entry name" value="NAD_bind_Shikimate_DH"/>
    <property type="match status" value="1"/>
</dbReference>
<dbReference type="InterPro" id="IPR036291">
    <property type="entry name" value="NAD(P)-bd_dom_sf"/>
</dbReference>
<dbReference type="InterPro" id="IPR013708">
    <property type="entry name" value="Shikimate_DH-bd_N"/>
</dbReference>
<dbReference type="GO" id="GO:0009423">
    <property type="term" value="P:chorismate biosynthetic process"/>
    <property type="evidence" value="ECO:0007669"/>
    <property type="project" value="TreeGrafter"/>
</dbReference>
<dbReference type="SUPFAM" id="SSF53223">
    <property type="entry name" value="Aminoacid dehydrogenase-like, N-terminal domain"/>
    <property type="match status" value="1"/>
</dbReference>
<organism evidence="4 5">
    <name type="scientific">Dialister succinatiphilus YIT 11850</name>
    <dbReference type="NCBI Taxonomy" id="742743"/>
    <lineage>
        <taxon>Bacteria</taxon>
        <taxon>Bacillati</taxon>
        <taxon>Bacillota</taxon>
        <taxon>Negativicutes</taxon>
        <taxon>Veillonellales</taxon>
        <taxon>Veillonellaceae</taxon>
        <taxon>Dialister</taxon>
    </lineage>
</organism>
<dbReference type="RefSeq" id="WP_008859453.1">
    <property type="nucleotide sequence ID" value="NZ_JH591187.1"/>
</dbReference>
<dbReference type="PANTHER" id="PTHR21089">
    <property type="entry name" value="SHIKIMATE DEHYDROGENASE"/>
    <property type="match status" value="1"/>
</dbReference>
<evidence type="ECO:0000259" key="3">
    <source>
        <dbReference type="Pfam" id="PF08501"/>
    </source>
</evidence>
<sequence length="268" mass="29639">MKLGLLGEVLGHSLSPVIHEKLFQKLGISSTYELIEIPKDTFQKDLPALLSSYDGLNVTIPYKVDVIPFLDGLSQEARTIGAVNTIGRKEGKLWGFNTDYTGFARTLSRIDCDVKGKKAVVLGHGGASRAIIQCLFDEKAGEIHVISRHPEKVDRDFLSFARQRGVIIEGYDSLKVEKDNYLLVNATPVGMYPKTGVSPVSSDLTASFAKVVDIIYNPAETKLLQDARGSASNGMYMLVMQAMAAEEIWMEREIPREIITDIVEEMTQ</sequence>
<proteinExistence type="predicted"/>
<evidence type="ECO:0000256" key="1">
    <source>
        <dbReference type="ARBA" id="ARBA00004871"/>
    </source>
</evidence>
<dbReference type="InterPro" id="IPR022893">
    <property type="entry name" value="Shikimate_DH_fam"/>
</dbReference>
<dbReference type="SUPFAM" id="SSF51735">
    <property type="entry name" value="NAD(P)-binding Rossmann-fold domains"/>
    <property type="match status" value="1"/>
</dbReference>